<evidence type="ECO:0000313" key="1">
    <source>
        <dbReference type="EMBL" id="GFP74111.1"/>
    </source>
</evidence>
<dbReference type="EMBL" id="BLZR01000001">
    <property type="protein sequence ID" value="GFP74111.1"/>
    <property type="molecule type" value="Genomic_DNA"/>
</dbReference>
<comment type="caution">
    <text evidence="1">The sequence shown here is derived from an EMBL/GenBank/DDBJ whole genome shotgun (WGS) entry which is preliminary data.</text>
</comment>
<dbReference type="Gene3D" id="3.40.50.300">
    <property type="entry name" value="P-loop containing nucleotide triphosphate hydrolases"/>
    <property type="match status" value="1"/>
</dbReference>
<dbReference type="RefSeq" id="WP_183275694.1">
    <property type="nucleotide sequence ID" value="NZ_BLZR01000001.1"/>
</dbReference>
<evidence type="ECO:0000313" key="2">
    <source>
        <dbReference type="Proteomes" id="UP000580568"/>
    </source>
</evidence>
<sequence length="196" mass="21333">MENQLNKINQMFLIGSTGRNSGKTTLATAVIKKFKEEFSIIALKITTIEHKDGKCPRGGDGCGVCTNIQGNFELIEEVSTSSNKDTSLLLKAGAEKVYWLKCLQSHLDEGIEYFMSVLAKNSLIICESNSLRNVIVPGSFVMIKNVGSNIAKKSASAVIGKADFILESGFSNSIDDFVSKVVVDKEDMSIKINIDV</sequence>
<keyword evidence="2" id="KW-1185">Reference proteome</keyword>
<dbReference type="InterPro" id="IPR027417">
    <property type="entry name" value="P-loop_NTPase"/>
</dbReference>
<dbReference type="AlphaFoldDB" id="A0A6V8SB78"/>
<evidence type="ECO:0008006" key="3">
    <source>
        <dbReference type="Google" id="ProtNLM"/>
    </source>
</evidence>
<name>A0A6V8SB78_9CLOT</name>
<proteinExistence type="predicted"/>
<reference evidence="1 2" key="1">
    <citation type="submission" date="2020-07" db="EMBL/GenBank/DDBJ databases">
        <title>A new beta-1,3-glucan-decomposing anaerobic bacterium isolated from anoxic soil subjected to biological soil disinfestation.</title>
        <authorList>
            <person name="Ueki A."/>
            <person name="Tonouchi A."/>
        </authorList>
    </citation>
    <scope>NUCLEOTIDE SEQUENCE [LARGE SCALE GENOMIC DNA]</scope>
    <source>
        <strain evidence="1 2">TW1</strain>
    </source>
</reference>
<organism evidence="1 2">
    <name type="scientific">Clostridium fungisolvens</name>
    <dbReference type="NCBI Taxonomy" id="1604897"/>
    <lineage>
        <taxon>Bacteria</taxon>
        <taxon>Bacillati</taxon>
        <taxon>Bacillota</taxon>
        <taxon>Clostridia</taxon>
        <taxon>Eubacteriales</taxon>
        <taxon>Clostridiaceae</taxon>
        <taxon>Clostridium</taxon>
    </lineage>
</organism>
<accession>A0A6V8SB78</accession>
<protein>
    <recommendedName>
        <fullName evidence="3">Molybdopterin-guanine dinucleotide biosynthesis protein B</fullName>
    </recommendedName>
</protein>
<gene>
    <name evidence="1" type="ORF">bsdtw1_00150</name>
</gene>
<dbReference type="Proteomes" id="UP000580568">
    <property type="component" value="Unassembled WGS sequence"/>
</dbReference>